<gene>
    <name evidence="2" type="ORF">P153DRAFT_412686</name>
</gene>
<sequence>MQAPQLSTRPNTGRSRSHTTVALGGAHAIAHPLQDTQQSTITHSPPPAFEMTTESSPLELFRFEAQLLMLANGEQLPASPPSPLSPTGALQILRQEALTVLSAESGRMTTVTIPFVGIKSSKQSLLMSIIDYSHDLILDLKLLELSKARLSEEKKALQEDRVKFAEERSQFVMDRARLIEDNENMAKRISLLTLRAEVMKGMRLCVHLEKMEEEERTLVGDMNVDE</sequence>
<feature type="coiled-coil region" evidence="1">
    <location>
        <begin position="140"/>
        <end position="168"/>
    </location>
</feature>
<organism evidence="2 3">
    <name type="scientific">Dothidotthia symphoricarpi CBS 119687</name>
    <dbReference type="NCBI Taxonomy" id="1392245"/>
    <lineage>
        <taxon>Eukaryota</taxon>
        <taxon>Fungi</taxon>
        <taxon>Dikarya</taxon>
        <taxon>Ascomycota</taxon>
        <taxon>Pezizomycotina</taxon>
        <taxon>Dothideomycetes</taxon>
        <taxon>Pleosporomycetidae</taxon>
        <taxon>Pleosporales</taxon>
        <taxon>Dothidotthiaceae</taxon>
        <taxon>Dothidotthia</taxon>
    </lineage>
</organism>
<keyword evidence="3" id="KW-1185">Reference proteome</keyword>
<evidence type="ECO:0000256" key="1">
    <source>
        <dbReference type="SAM" id="Coils"/>
    </source>
</evidence>
<dbReference type="PROSITE" id="PS00504">
    <property type="entry name" value="FRD_SDH_FAD_BINDING"/>
    <property type="match status" value="1"/>
</dbReference>
<dbReference type="EMBL" id="ML977524">
    <property type="protein sequence ID" value="KAF2123653.1"/>
    <property type="molecule type" value="Genomic_DNA"/>
</dbReference>
<protein>
    <submittedName>
        <fullName evidence="2">Uncharacterized protein</fullName>
    </submittedName>
</protein>
<dbReference type="AlphaFoldDB" id="A0A6A5ZXM4"/>
<evidence type="ECO:0000313" key="2">
    <source>
        <dbReference type="EMBL" id="KAF2123653.1"/>
    </source>
</evidence>
<accession>A0A6A5ZXM4</accession>
<evidence type="ECO:0000313" key="3">
    <source>
        <dbReference type="Proteomes" id="UP000799771"/>
    </source>
</evidence>
<reference evidence="2" key="1">
    <citation type="journal article" date="2020" name="Stud. Mycol.">
        <title>101 Dothideomycetes genomes: a test case for predicting lifestyles and emergence of pathogens.</title>
        <authorList>
            <person name="Haridas S."/>
            <person name="Albert R."/>
            <person name="Binder M."/>
            <person name="Bloem J."/>
            <person name="Labutti K."/>
            <person name="Salamov A."/>
            <person name="Andreopoulos B."/>
            <person name="Baker S."/>
            <person name="Barry K."/>
            <person name="Bills G."/>
            <person name="Bluhm B."/>
            <person name="Cannon C."/>
            <person name="Castanera R."/>
            <person name="Culley D."/>
            <person name="Daum C."/>
            <person name="Ezra D."/>
            <person name="Gonzalez J."/>
            <person name="Henrissat B."/>
            <person name="Kuo A."/>
            <person name="Liang C."/>
            <person name="Lipzen A."/>
            <person name="Lutzoni F."/>
            <person name="Magnuson J."/>
            <person name="Mondo S."/>
            <person name="Nolan M."/>
            <person name="Ohm R."/>
            <person name="Pangilinan J."/>
            <person name="Park H.-J."/>
            <person name="Ramirez L."/>
            <person name="Alfaro M."/>
            <person name="Sun H."/>
            <person name="Tritt A."/>
            <person name="Yoshinaga Y."/>
            <person name="Zwiers L.-H."/>
            <person name="Turgeon B."/>
            <person name="Goodwin S."/>
            <person name="Spatafora J."/>
            <person name="Crous P."/>
            <person name="Grigoriev I."/>
        </authorList>
    </citation>
    <scope>NUCLEOTIDE SEQUENCE</scope>
    <source>
        <strain evidence="2">CBS 119687</strain>
    </source>
</reference>
<dbReference type="GO" id="GO:0016491">
    <property type="term" value="F:oxidoreductase activity"/>
    <property type="evidence" value="ECO:0007669"/>
    <property type="project" value="InterPro"/>
</dbReference>
<dbReference type="InterPro" id="IPR003952">
    <property type="entry name" value="FRD_SDH_FAD_BS"/>
</dbReference>
<keyword evidence="1" id="KW-0175">Coiled coil</keyword>
<dbReference type="GeneID" id="54412548"/>
<dbReference type="Proteomes" id="UP000799771">
    <property type="component" value="Unassembled WGS sequence"/>
</dbReference>
<proteinExistence type="predicted"/>
<name>A0A6A5ZXM4_9PLEO</name>
<dbReference type="RefSeq" id="XP_033518047.1">
    <property type="nucleotide sequence ID" value="XM_033672116.1"/>
</dbReference>